<evidence type="ECO:0000313" key="3">
    <source>
        <dbReference type="Proteomes" id="UP000799092"/>
    </source>
</evidence>
<reference evidence="2" key="1">
    <citation type="submission" date="2019-11" db="EMBL/GenBank/DDBJ databases">
        <authorList>
            <person name="Li J."/>
        </authorList>
    </citation>
    <scope>NUCLEOTIDE SEQUENCE</scope>
    <source>
        <strain evidence="2">B6B</strain>
    </source>
</reference>
<keyword evidence="3" id="KW-1185">Reference proteome</keyword>
<dbReference type="InterPro" id="IPR006121">
    <property type="entry name" value="HMA_dom"/>
</dbReference>
<dbReference type="SUPFAM" id="SSF55008">
    <property type="entry name" value="HMA, heavy metal-associated domain"/>
    <property type="match status" value="1"/>
</dbReference>
<dbReference type="GO" id="GO:0046872">
    <property type="term" value="F:metal ion binding"/>
    <property type="evidence" value="ECO:0007669"/>
    <property type="project" value="InterPro"/>
</dbReference>
<feature type="domain" description="HMA" evidence="1">
    <location>
        <begin position="2"/>
        <end position="67"/>
    </location>
</feature>
<dbReference type="RefSeq" id="WP_153735096.1">
    <property type="nucleotide sequence ID" value="NZ_WJNG01000002.1"/>
</dbReference>
<dbReference type="PROSITE" id="PS50846">
    <property type="entry name" value="HMA_2"/>
    <property type="match status" value="1"/>
</dbReference>
<evidence type="ECO:0000313" key="2">
    <source>
        <dbReference type="EMBL" id="MRH41436.1"/>
    </source>
</evidence>
<comment type="caution">
    <text evidence="2">The sequence shown here is derived from an EMBL/GenBank/DDBJ whole genome shotgun (WGS) entry which is preliminary data.</text>
</comment>
<gene>
    <name evidence="2" type="ORF">GH741_01955</name>
</gene>
<dbReference type="Proteomes" id="UP000799092">
    <property type="component" value="Unassembled WGS sequence"/>
</dbReference>
<accession>A0A6A8DA70</accession>
<name>A0A6A8DA70_9BACI</name>
<dbReference type="Gene3D" id="3.30.70.100">
    <property type="match status" value="1"/>
</dbReference>
<sequence>MAEKTIYVREAVDGKPIQEIENILNQMNGIERVLIDTDDGEVKIEFDEEKVSTDQIISALKQHEFHL</sequence>
<proteinExistence type="predicted"/>
<organism evidence="2 3">
    <name type="scientific">Aquibacillus halophilus</name>
    <dbReference type="NCBI Taxonomy" id="930132"/>
    <lineage>
        <taxon>Bacteria</taxon>
        <taxon>Bacillati</taxon>
        <taxon>Bacillota</taxon>
        <taxon>Bacilli</taxon>
        <taxon>Bacillales</taxon>
        <taxon>Bacillaceae</taxon>
        <taxon>Aquibacillus</taxon>
    </lineage>
</organism>
<dbReference type="InterPro" id="IPR036163">
    <property type="entry name" value="HMA_dom_sf"/>
</dbReference>
<dbReference type="Pfam" id="PF00403">
    <property type="entry name" value="HMA"/>
    <property type="match status" value="1"/>
</dbReference>
<dbReference type="EMBL" id="WJNG01000002">
    <property type="protein sequence ID" value="MRH41436.1"/>
    <property type="molecule type" value="Genomic_DNA"/>
</dbReference>
<protein>
    <recommendedName>
        <fullName evidence="1">HMA domain-containing protein</fullName>
    </recommendedName>
</protein>
<dbReference type="AlphaFoldDB" id="A0A6A8DA70"/>
<dbReference type="OrthoDB" id="2428971at2"/>
<evidence type="ECO:0000259" key="1">
    <source>
        <dbReference type="PROSITE" id="PS50846"/>
    </source>
</evidence>